<accession>A0A852FJ75</accession>
<dbReference type="Pfam" id="PF07654">
    <property type="entry name" value="C1-set"/>
    <property type="match status" value="1"/>
</dbReference>
<feature type="non-terminal residue" evidence="2">
    <location>
        <position position="1"/>
    </location>
</feature>
<protein>
    <submittedName>
        <fullName evidence="2">HB2A protein</fullName>
    </submittedName>
</protein>
<evidence type="ECO:0000313" key="2">
    <source>
        <dbReference type="EMBL" id="NXQ18617.1"/>
    </source>
</evidence>
<name>A0A852FJ75_PEUTA</name>
<keyword evidence="3" id="KW-1185">Reference proteome</keyword>
<reference evidence="2" key="1">
    <citation type="submission" date="2019-09" db="EMBL/GenBank/DDBJ databases">
        <title>Bird 10,000 Genomes (B10K) Project - Family phase.</title>
        <authorList>
            <person name="Zhang G."/>
        </authorList>
    </citation>
    <scope>NUCLEOTIDE SEQUENCE</scope>
    <source>
        <strain evidence="2">B10K-DU-002-52</strain>
        <tissue evidence="2">Muscle</tissue>
    </source>
</reference>
<gene>
    <name evidence="2" type="primary">Rt1b_1</name>
    <name evidence="2" type="ORF">PEUTAE_R01382</name>
</gene>
<comment type="caution">
    <text evidence="2">The sequence shown here is derived from an EMBL/GenBank/DDBJ whole genome shotgun (WGS) entry which is preliminary data.</text>
</comment>
<sequence length="73" mass="8174">PSMSISLVPWSSQASPRCLLCSVMNFHLAQVQVRWFQGQQEVLRHVFPTNVIVSNADWTHQLLVLLETSPSAG</sequence>
<dbReference type="SUPFAM" id="SSF48726">
    <property type="entry name" value="Immunoglobulin"/>
    <property type="match status" value="1"/>
</dbReference>
<dbReference type="EMBL" id="WBNO01022656">
    <property type="protein sequence ID" value="NXQ18617.1"/>
    <property type="molecule type" value="Genomic_DNA"/>
</dbReference>
<dbReference type="AlphaFoldDB" id="A0A852FJ75"/>
<dbReference type="InterPro" id="IPR036179">
    <property type="entry name" value="Ig-like_dom_sf"/>
</dbReference>
<evidence type="ECO:0000259" key="1">
    <source>
        <dbReference type="Pfam" id="PF07654"/>
    </source>
</evidence>
<feature type="domain" description="Immunoglobulin C1-set" evidence="1">
    <location>
        <begin position="12"/>
        <end position="71"/>
    </location>
</feature>
<organism evidence="2 3">
    <name type="scientific">Peucedramus taeniatus</name>
    <name type="common">Olive warbler</name>
    <dbReference type="NCBI Taxonomy" id="135441"/>
    <lineage>
        <taxon>Eukaryota</taxon>
        <taxon>Metazoa</taxon>
        <taxon>Chordata</taxon>
        <taxon>Craniata</taxon>
        <taxon>Vertebrata</taxon>
        <taxon>Euteleostomi</taxon>
        <taxon>Archelosauria</taxon>
        <taxon>Archosauria</taxon>
        <taxon>Dinosauria</taxon>
        <taxon>Saurischia</taxon>
        <taxon>Theropoda</taxon>
        <taxon>Coelurosauria</taxon>
        <taxon>Aves</taxon>
        <taxon>Neognathae</taxon>
        <taxon>Neoaves</taxon>
        <taxon>Telluraves</taxon>
        <taxon>Australaves</taxon>
        <taxon>Passeriformes</taxon>
        <taxon>Passeroidea</taxon>
        <taxon>Fringillidae</taxon>
        <taxon>Peucedraminae</taxon>
        <taxon>Peucedramus</taxon>
    </lineage>
</organism>
<dbReference type="InterPro" id="IPR013783">
    <property type="entry name" value="Ig-like_fold"/>
</dbReference>
<dbReference type="InterPro" id="IPR003597">
    <property type="entry name" value="Ig_C1-set"/>
</dbReference>
<evidence type="ECO:0000313" key="3">
    <source>
        <dbReference type="Proteomes" id="UP000629713"/>
    </source>
</evidence>
<dbReference type="Gene3D" id="2.60.40.10">
    <property type="entry name" value="Immunoglobulins"/>
    <property type="match status" value="1"/>
</dbReference>
<proteinExistence type="predicted"/>
<dbReference type="Proteomes" id="UP000629713">
    <property type="component" value="Unassembled WGS sequence"/>
</dbReference>
<feature type="non-terminal residue" evidence="2">
    <location>
        <position position="73"/>
    </location>
</feature>